<keyword evidence="2" id="KW-1185">Reference proteome</keyword>
<reference evidence="1" key="1">
    <citation type="submission" date="2020-08" db="EMBL/GenBank/DDBJ databases">
        <title>Multicomponent nature underlies the extraordinary mechanical properties of spider dragline silk.</title>
        <authorList>
            <person name="Kono N."/>
            <person name="Nakamura H."/>
            <person name="Mori M."/>
            <person name="Yoshida Y."/>
            <person name="Ohtoshi R."/>
            <person name="Malay A.D."/>
            <person name="Moran D.A.P."/>
            <person name="Tomita M."/>
            <person name="Numata K."/>
            <person name="Arakawa K."/>
        </authorList>
    </citation>
    <scope>NUCLEOTIDE SEQUENCE</scope>
</reference>
<evidence type="ECO:0000313" key="1">
    <source>
        <dbReference type="EMBL" id="GFT45581.1"/>
    </source>
</evidence>
<dbReference type="Proteomes" id="UP000887013">
    <property type="component" value="Unassembled WGS sequence"/>
</dbReference>
<dbReference type="AlphaFoldDB" id="A0A8X6P167"/>
<protein>
    <submittedName>
        <fullName evidence="1">Uncharacterized protein</fullName>
    </submittedName>
</protein>
<dbReference type="EMBL" id="BMAW01015797">
    <property type="protein sequence ID" value="GFT45581.1"/>
    <property type="molecule type" value="Genomic_DNA"/>
</dbReference>
<name>A0A8X6P167_NEPPI</name>
<accession>A0A8X6P167</accession>
<evidence type="ECO:0000313" key="2">
    <source>
        <dbReference type="Proteomes" id="UP000887013"/>
    </source>
</evidence>
<proteinExistence type="predicted"/>
<gene>
    <name evidence="1" type="ORF">NPIL_65331</name>
</gene>
<comment type="caution">
    <text evidence="1">The sequence shown here is derived from an EMBL/GenBank/DDBJ whole genome shotgun (WGS) entry which is preliminary data.</text>
</comment>
<organism evidence="1 2">
    <name type="scientific">Nephila pilipes</name>
    <name type="common">Giant wood spider</name>
    <name type="synonym">Nephila maculata</name>
    <dbReference type="NCBI Taxonomy" id="299642"/>
    <lineage>
        <taxon>Eukaryota</taxon>
        <taxon>Metazoa</taxon>
        <taxon>Ecdysozoa</taxon>
        <taxon>Arthropoda</taxon>
        <taxon>Chelicerata</taxon>
        <taxon>Arachnida</taxon>
        <taxon>Araneae</taxon>
        <taxon>Araneomorphae</taxon>
        <taxon>Entelegynae</taxon>
        <taxon>Araneoidea</taxon>
        <taxon>Nephilidae</taxon>
        <taxon>Nephila</taxon>
    </lineage>
</organism>
<sequence>MPRFNDRCLQLALEQGSYDRFFIRNVHAISFAEEFKTLTILHLQDDLYNMELEMGALTESVRKKSLWQKPSSFKTQIEGFECLEAGTGLRSAKCCLDSFTNSDEHVELGDVCRKSPGSQMLVP</sequence>